<dbReference type="AlphaFoldDB" id="A0A5B7HGS0"/>
<keyword evidence="2" id="KW-1185">Reference proteome</keyword>
<gene>
    <name evidence="1" type="ORF">E2C01_066314</name>
</gene>
<proteinExistence type="predicted"/>
<evidence type="ECO:0000313" key="2">
    <source>
        <dbReference type="Proteomes" id="UP000324222"/>
    </source>
</evidence>
<organism evidence="1 2">
    <name type="scientific">Portunus trituberculatus</name>
    <name type="common">Swimming crab</name>
    <name type="synonym">Neptunus trituberculatus</name>
    <dbReference type="NCBI Taxonomy" id="210409"/>
    <lineage>
        <taxon>Eukaryota</taxon>
        <taxon>Metazoa</taxon>
        <taxon>Ecdysozoa</taxon>
        <taxon>Arthropoda</taxon>
        <taxon>Crustacea</taxon>
        <taxon>Multicrustacea</taxon>
        <taxon>Malacostraca</taxon>
        <taxon>Eumalacostraca</taxon>
        <taxon>Eucarida</taxon>
        <taxon>Decapoda</taxon>
        <taxon>Pleocyemata</taxon>
        <taxon>Brachyura</taxon>
        <taxon>Eubrachyura</taxon>
        <taxon>Portunoidea</taxon>
        <taxon>Portunidae</taxon>
        <taxon>Portuninae</taxon>
        <taxon>Portunus</taxon>
    </lineage>
</organism>
<comment type="caution">
    <text evidence="1">The sequence shown here is derived from an EMBL/GenBank/DDBJ whole genome shotgun (WGS) entry which is preliminary data.</text>
</comment>
<accession>A0A5B7HGS0</accession>
<reference evidence="1 2" key="1">
    <citation type="submission" date="2019-05" db="EMBL/GenBank/DDBJ databases">
        <title>Another draft genome of Portunus trituberculatus and its Hox gene families provides insights of decapod evolution.</title>
        <authorList>
            <person name="Jeong J.-H."/>
            <person name="Song I."/>
            <person name="Kim S."/>
            <person name="Choi T."/>
            <person name="Kim D."/>
            <person name="Ryu S."/>
            <person name="Kim W."/>
        </authorList>
    </citation>
    <scope>NUCLEOTIDE SEQUENCE [LARGE SCALE GENOMIC DNA]</scope>
    <source>
        <tissue evidence="1">Muscle</tissue>
    </source>
</reference>
<protein>
    <submittedName>
        <fullName evidence="1">Uncharacterized protein</fullName>
    </submittedName>
</protein>
<evidence type="ECO:0000313" key="1">
    <source>
        <dbReference type="EMBL" id="MPC72021.1"/>
    </source>
</evidence>
<dbReference type="EMBL" id="VSRR010033987">
    <property type="protein sequence ID" value="MPC72021.1"/>
    <property type="molecule type" value="Genomic_DNA"/>
</dbReference>
<name>A0A5B7HGS0_PORTR</name>
<dbReference type="Proteomes" id="UP000324222">
    <property type="component" value="Unassembled WGS sequence"/>
</dbReference>
<sequence length="109" mass="11811">MLNETRGPTRKRRSESAVLWAGKSKDLGANVCGTEQCFVWAVYYAMRAEQGTGGARHWGYVSEGATGPVGASVSEAPCAGGLPLGITHNEAVPRTRRRRNIILIKHRFG</sequence>